<name>A0A6N2KCM0_SALVM</name>
<dbReference type="PANTHER" id="PTHR19424:SF0">
    <property type="entry name" value="HEAT SHOCK FACTOR BINDING PROTEIN 1"/>
    <property type="match status" value="1"/>
</dbReference>
<dbReference type="PANTHER" id="PTHR19424">
    <property type="entry name" value="HEAT SHOCK FACTOR BINDING PROTEIN 1"/>
    <property type="match status" value="1"/>
</dbReference>
<keyword evidence="2" id="KW-0812">Transmembrane</keyword>
<dbReference type="GO" id="GO:0070370">
    <property type="term" value="P:cellular heat acclimation"/>
    <property type="evidence" value="ECO:0007669"/>
    <property type="project" value="TreeGrafter"/>
</dbReference>
<dbReference type="EMBL" id="CAADRP010000224">
    <property type="protein sequence ID" value="VFU25297.1"/>
    <property type="molecule type" value="Genomic_DNA"/>
</dbReference>
<dbReference type="GO" id="GO:0003714">
    <property type="term" value="F:transcription corepressor activity"/>
    <property type="evidence" value="ECO:0007669"/>
    <property type="project" value="InterPro"/>
</dbReference>
<proteinExistence type="inferred from homology"/>
<dbReference type="Pfam" id="PF06825">
    <property type="entry name" value="HSBP1"/>
    <property type="match status" value="1"/>
</dbReference>
<keyword evidence="2" id="KW-0472">Membrane</keyword>
<gene>
    <name evidence="3" type="ORF">SVIM_LOCUS57257</name>
</gene>
<dbReference type="GO" id="GO:0005634">
    <property type="term" value="C:nucleus"/>
    <property type="evidence" value="ECO:0007669"/>
    <property type="project" value="TreeGrafter"/>
</dbReference>
<evidence type="ECO:0000256" key="2">
    <source>
        <dbReference type="SAM" id="Phobius"/>
    </source>
</evidence>
<feature type="transmembrane region" description="Helical" evidence="2">
    <location>
        <begin position="153"/>
        <end position="176"/>
    </location>
</feature>
<sequence length="188" mass="20709">MDGHDSEDPKQSTAKMTVFDLLQQMQSNFRTFLDSIVSKIDEIRNRVDELEKSIYWQRFQNEGSERGECLLNASLSSEAADAVEDDRQSCANSPKSMCPSLLVSTSSITRRRSSDVQADPVDFSTSPSSDGEIFPSPFASNWLKTTSSSSVSLFTVVVGFGAVVSAFGVAIFGNFFEGRKESEFPLDE</sequence>
<organism evidence="3">
    <name type="scientific">Salix viminalis</name>
    <name type="common">Common osier</name>
    <name type="synonym">Basket willow</name>
    <dbReference type="NCBI Taxonomy" id="40686"/>
    <lineage>
        <taxon>Eukaryota</taxon>
        <taxon>Viridiplantae</taxon>
        <taxon>Streptophyta</taxon>
        <taxon>Embryophyta</taxon>
        <taxon>Tracheophyta</taxon>
        <taxon>Spermatophyta</taxon>
        <taxon>Magnoliopsida</taxon>
        <taxon>eudicotyledons</taxon>
        <taxon>Gunneridae</taxon>
        <taxon>Pentapetalae</taxon>
        <taxon>rosids</taxon>
        <taxon>fabids</taxon>
        <taxon>Malpighiales</taxon>
        <taxon>Salicaceae</taxon>
        <taxon>Saliceae</taxon>
        <taxon>Salix</taxon>
    </lineage>
</organism>
<comment type="similarity">
    <text evidence="1">Belongs to the HSBP1 family.</text>
</comment>
<evidence type="ECO:0000256" key="1">
    <source>
        <dbReference type="ARBA" id="ARBA00006349"/>
    </source>
</evidence>
<dbReference type="AlphaFoldDB" id="A0A6N2KCM0"/>
<protein>
    <submittedName>
        <fullName evidence="3">Uncharacterized protein</fullName>
    </submittedName>
</protein>
<dbReference type="InterPro" id="IPR009643">
    <property type="entry name" value="HS1-bd"/>
</dbReference>
<keyword evidence="2" id="KW-1133">Transmembrane helix</keyword>
<accession>A0A6N2KCM0</accession>
<dbReference type="GO" id="GO:0005829">
    <property type="term" value="C:cytosol"/>
    <property type="evidence" value="ECO:0007669"/>
    <property type="project" value="TreeGrafter"/>
</dbReference>
<evidence type="ECO:0000313" key="3">
    <source>
        <dbReference type="EMBL" id="VFU25297.1"/>
    </source>
</evidence>
<dbReference type="Gene3D" id="1.20.5.430">
    <property type="match status" value="1"/>
</dbReference>
<reference evidence="3" key="1">
    <citation type="submission" date="2019-03" db="EMBL/GenBank/DDBJ databases">
        <authorList>
            <person name="Mank J."/>
            <person name="Almeida P."/>
        </authorList>
    </citation>
    <scope>NUCLEOTIDE SEQUENCE</scope>
    <source>
        <strain evidence="3">78183</strain>
    </source>
</reference>